<evidence type="ECO:0000313" key="8">
    <source>
        <dbReference type="EMBL" id="KPG33623.1"/>
    </source>
</evidence>
<comment type="caution">
    <text evidence="7">The sequence shown here is derived from an EMBL/GenBank/DDBJ whole genome shotgun (WGS) entry which is preliminary data.</text>
</comment>
<evidence type="ECO:0000256" key="3">
    <source>
        <dbReference type="ARBA" id="ARBA00022692"/>
    </source>
</evidence>
<accession>A0A7V8LM60</accession>
<evidence type="ECO:0000313" key="7">
    <source>
        <dbReference type="EMBL" id="KPG07541.1"/>
    </source>
</evidence>
<evidence type="ECO:0000256" key="5">
    <source>
        <dbReference type="ARBA" id="ARBA00023136"/>
    </source>
</evidence>
<evidence type="ECO:0000256" key="2">
    <source>
        <dbReference type="ARBA" id="ARBA00022475"/>
    </source>
</evidence>
<organism evidence="7 9">
    <name type="scientific">Mycobacteroides immunogenum</name>
    <dbReference type="NCBI Taxonomy" id="83262"/>
    <lineage>
        <taxon>Bacteria</taxon>
        <taxon>Bacillati</taxon>
        <taxon>Actinomycetota</taxon>
        <taxon>Actinomycetes</taxon>
        <taxon>Mycobacteriales</taxon>
        <taxon>Mycobacteriaceae</taxon>
        <taxon>Mycobacteroides</taxon>
    </lineage>
</organism>
<keyword evidence="10" id="KW-1185">Reference proteome</keyword>
<keyword evidence="2" id="KW-1003">Cell membrane</keyword>
<dbReference type="InterPro" id="IPR005171">
    <property type="entry name" value="Cyt_c_oxidase_su4_prok"/>
</dbReference>
<keyword evidence="5 6" id="KW-0472">Membrane</keyword>
<name>A0A7V8LM60_9MYCO</name>
<feature type="transmembrane region" description="Helical" evidence="6">
    <location>
        <begin position="39"/>
        <end position="56"/>
    </location>
</feature>
<comment type="subcellular location">
    <subcellularLocation>
        <location evidence="1">Cell membrane</location>
        <topology evidence="1">Multi-pass membrane protein</topology>
    </subcellularLocation>
</comment>
<dbReference type="GeneID" id="45766778"/>
<protein>
    <recommendedName>
        <fullName evidence="11">Prokaryotic cytochrome C oxidase subunit IV family protein</fullName>
    </recommendedName>
</protein>
<dbReference type="PROSITE" id="PS51257">
    <property type="entry name" value="PROKAR_LIPOPROTEIN"/>
    <property type="match status" value="1"/>
</dbReference>
<evidence type="ECO:0000256" key="4">
    <source>
        <dbReference type="ARBA" id="ARBA00022989"/>
    </source>
</evidence>
<keyword evidence="4 6" id="KW-1133">Transmembrane helix</keyword>
<dbReference type="EMBL" id="LJFS01000014">
    <property type="protein sequence ID" value="KPG33623.1"/>
    <property type="molecule type" value="Genomic_DNA"/>
</dbReference>
<dbReference type="Proteomes" id="UP000037962">
    <property type="component" value="Unassembled WGS sequence"/>
</dbReference>
<evidence type="ECO:0000256" key="6">
    <source>
        <dbReference type="SAM" id="Phobius"/>
    </source>
</evidence>
<dbReference type="RefSeq" id="WP_043076914.1">
    <property type="nucleotide sequence ID" value="NZ_CP011530.1"/>
</dbReference>
<keyword evidence="3 6" id="KW-0812">Transmembrane</keyword>
<dbReference type="GO" id="GO:0005886">
    <property type="term" value="C:plasma membrane"/>
    <property type="evidence" value="ECO:0007669"/>
    <property type="project" value="UniProtKB-SubCell"/>
</dbReference>
<evidence type="ECO:0000313" key="9">
    <source>
        <dbReference type="Proteomes" id="UP000037843"/>
    </source>
</evidence>
<feature type="transmembrane region" description="Helical" evidence="6">
    <location>
        <begin position="68"/>
        <end position="88"/>
    </location>
</feature>
<dbReference type="KEGG" id="miz:BAB75_23200"/>
<dbReference type="EMBL" id="LJFO01000011">
    <property type="protein sequence ID" value="KPG07541.1"/>
    <property type="molecule type" value="Genomic_DNA"/>
</dbReference>
<dbReference type="Proteomes" id="UP000037843">
    <property type="component" value="Unassembled WGS sequence"/>
</dbReference>
<dbReference type="Pfam" id="PF03626">
    <property type="entry name" value="COX4_pro"/>
    <property type="match status" value="1"/>
</dbReference>
<evidence type="ECO:0008006" key="11">
    <source>
        <dbReference type="Google" id="ProtNLM"/>
    </source>
</evidence>
<sequence length="93" mass="10074">MITSSIRSFANRTMLTWVVLAGCTVLSWAESSSGRPATPVVLVVLSLTAIKTVLIIASYMEISHAPRWLQAVCATWVAVVFAMLTYLLCALPC</sequence>
<gene>
    <name evidence="7" type="ORF">AN908_18650</name>
    <name evidence="8" type="ORF">AN912_13070</name>
</gene>
<reference evidence="9 10" key="1">
    <citation type="submission" date="2015-09" db="EMBL/GenBank/DDBJ databases">
        <title>Genome Sequences of Mycobacterium immunogenum Isolates, Recuperated from a Chloraminated Drinking Water Distribution System Simulator Subjected to Episodes of Nitrification.</title>
        <authorList>
            <person name="Gomez-Alvarez V."/>
            <person name="Revetta R.P."/>
        </authorList>
    </citation>
    <scope>NUCLEOTIDE SEQUENCE [LARGE SCALE GENOMIC DNA]</scope>
    <source>
        <strain evidence="7 9">H008</strain>
        <strain evidence="8 10">H076</strain>
    </source>
</reference>
<dbReference type="OrthoDB" id="4764038at2"/>
<dbReference type="AlphaFoldDB" id="A0A7V8LM60"/>
<evidence type="ECO:0000313" key="10">
    <source>
        <dbReference type="Proteomes" id="UP000037962"/>
    </source>
</evidence>
<evidence type="ECO:0000256" key="1">
    <source>
        <dbReference type="ARBA" id="ARBA00004651"/>
    </source>
</evidence>
<proteinExistence type="predicted"/>